<keyword evidence="3" id="KW-1185">Reference proteome</keyword>
<accession>A0ABW2L359</accession>
<keyword evidence="1" id="KW-1133">Transmembrane helix</keyword>
<gene>
    <name evidence="2" type="ORF">ACFQY0_06305</name>
</gene>
<keyword evidence="1" id="KW-0812">Transmembrane</keyword>
<evidence type="ECO:0000313" key="3">
    <source>
        <dbReference type="Proteomes" id="UP001596472"/>
    </source>
</evidence>
<reference evidence="3" key="1">
    <citation type="journal article" date="2019" name="Int. J. Syst. Evol. Microbiol.">
        <title>The Global Catalogue of Microorganisms (GCM) 10K type strain sequencing project: providing services to taxonomists for standard genome sequencing and annotation.</title>
        <authorList>
            <consortium name="The Broad Institute Genomics Platform"/>
            <consortium name="The Broad Institute Genome Sequencing Center for Infectious Disease"/>
            <person name="Wu L."/>
            <person name="Ma J."/>
        </authorList>
    </citation>
    <scope>NUCLEOTIDE SEQUENCE [LARGE SCALE GENOMIC DNA]</scope>
    <source>
        <strain evidence="3">CGMCC 4.1467</strain>
    </source>
</reference>
<comment type="caution">
    <text evidence="2">The sequence shown here is derived from an EMBL/GenBank/DDBJ whole genome shotgun (WGS) entry which is preliminary data.</text>
</comment>
<keyword evidence="1" id="KW-0472">Membrane</keyword>
<feature type="transmembrane region" description="Helical" evidence="1">
    <location>
        <begin position="53"/>
        <end position="74"/>
    </location>
</feature>
<sequence>MRPLIFTAGSLISALGFVADARISDPALFQGALTLGGGYIICGLVSRIPDWKWHGIITAGVLSLLAAARCAPALLELPNKTNAAPYQALAFLITSIVLIAVIRTLKAERARRQMEEFEKMDS</sequence>
<feature type="transmembrane region" description="Helical" evidence="1">
    <location>
        <begin position="29"/>
        <end position="46"/>
    </location>
</feature>
<feature type="transmembrane region" description="Helical" evidence="1">
    <location>
        <begin position="86"/>
        <end position="105"/>
    </location>
</feature>
<protein>
    <recommendedName>
        <fullName evidence="4">Phage holin</fullName>
    </recommendedName>
</protein>
<name>A0ABW2L359_9BACT</name>
<proteinExistence type="predicted"/>
<evidence type="ECO:0008006" key="4">
    <source>
        <dbReference type="Google" id="ProtNLM"/>
    </source>
</evidence>
<evidence type="ECO:0000256" key="1">
    <source>
        <dbReference type="SAM" id="Phobius"/>
    </source>
</evidence>
<dbReference type="EMBL" id="JBHTBS010000002">
    <property type="protein sequence ID" value="MFC7336781.1"/>
    <property type="molecule type" value="Genomic_DNA"/>
</dbReference>
<organism evidence="2 3">
    <name type="scientific">Haloferula chungangensis</name>
    <dbReference type="NCBI Taxonomy" id="1048331"/>
    <lineage>
        <taxon>Bacteria</taxon>
        <taxon>Pseudomonadati</taxon>
        <taxon>Verrucomicrobiota</taxon>
        <taxon>Verrucomicrobiia</taxon>
        <taxon>Verrucomicrobiales</taxon>
        <taxon>Verrucomicrobiaceae</taxon>
        <taxon>Haloferula</taxon>
    </lineage>
</organism>
<dbReference type="Proteomes" id="UP001596472">
    <property type="component" value="Unassembled WGS sequence"/>
</dbReference>
<evidence type="ECO:0000313" key="2">
    <source>
        <dbReference type="EMBL" id="MFC7336781.1"/>
    </source>
</evidence>
<dbReference type="RefSeq" id="WP_379710435.1">
    <property type="nucleotide sequence ID" value="NZ_JBHTBS010000002.1"/>
</dbReference>